<sequence length="249" mass="27976">MINTKFQAKQNGLERFDSEATKWDNNPFIQSATLSTFRTLQPIIYQLGSEKGPRGLEVLEVGCGTGLLSLYIAPLVDKLVSVDAAPGMIEVLKTKLALPGAPQNITPLLLLLENPEDPMLPPQSALALSGAPRKKFDLILSHLVMHHVPDLKRFIRTLWSCLNHGGRVALTDFEDFGPLSIMFHPKSRLTGVARHGIHRVQMELLMEEVGFEDVKVWTGWTMQKEVKEWEGYEGRTLTFPFLVCEGMRR</sequence>
<gene>
    <name evidence="2" type="ORF">PCAMFM013_S002g000022</name>
</gene>
<dbReference type="GO" id="GO:0032259">
    <property type="term" value="P:methylation"/>
    <property type="evidence" value="ECO:0007669"/>
    <property type="project" value="UniProtKB-KW"/>
</dbReference>
<proteinExistence type="predicted"/>
<dbReference type="EMBL" id="HG793135">
    <property type="protein sequence ID" value="CRL18152.1"/>
    <property type="molecule type" value="Genomic_DNA"/>
</dbReference>
<dbReference type="GO" id="GO:0008168">
    <property type="term" value="F:methyltransferase activity"/>
    <property type="evidence" value="ECO:0007669"/>
    <property type="project" value="UniProtKB-KW"/>
</dbReference>
<dbReference type="SUPFAM" id="SSF53335">
    <property type="entry name" value="S-adenosyl-L-methionine-dependent methyltransferases"/>
    <property type="match status" value="1"/>
</dbReference>
<keyword evidence="1 2" id="KW-0808">Transferase</keyword>
<keyword evidence="3" id="KW-1185">Reference proteome</keyword>
<dbReference type="Pfam" id="PF13489">
    <property type="entry name" value="Methyltransf_23"/>
    <property type="match status" value="1"/>
</dbReference>
<dbReference type="CDD" id="cd02440">
    <property type="entry name" value="AdoMet_MTases"/>
    <property type="match status" value="1"/>
</dbReference>
<dbReference type="AlphaFoldDB" id="A0A0G4NVS3"/>
<dbReference type="STRING" id="1429867.A0A0G4NVS3"/>
<reference evidence="2 3" key="1">
    <citation type="journal article" date="2014" name="Nat. Commun.">
        <title>Multiple recent horizontal transfers of a large genomic region in cheese making fungi.</title>
        <authorList>
            <person name="Cheeseman K."/>
            <person name="Ropars J."/>
            <person name="Renault P."/>
            <person name="Dupont J."/>
            <person name="Gouzy J."/>
            <person name="Branca A."/>
            <person name="Abraham A.L."/>
            <person name="Ceppi M."/>
            <person name="Conseiller E."/>
            <person name="Debuchy R."/>
            <person name="Malagnac F."/>
            <person name="Goarin A."/>
            <person name="Silar P."/>
            <person name="Lacoste S."/>
            <person name="Sallet E."/>
            <person name="Bensimon A."/>
            <person name="Giraud T."/>
            <person name="Brygoo Y."/>
        </authorList>
    </citation>
    <scope>NUCLEOTIDE SEQUENCE [LARGE SCALE GENOMIC DNA]</scope>
    <source>
        <strain evidence="3">FM 013</strain>
    </source>
</reference>
<evidence type="ECO:0000313" key="3">
    <source>
        <dbReference type="Proteomes" id="UP000053732"/>
    </source>
</evidence>
<dbReference type="PANTHER" id="PTHR43861:SF3">
    <property type="entry name" value="PUTATIVE (AFU_ORTHOLOGUE AFUA_2G14390)-RELATED"/>
    <property type="match status" value="1"/>
</dbReference>
<evidence type="ECO:0000256" key="1">
    <source>
        <dbReference type="ARBA" id="ARBA00022679"/>
    </source>
</evidence>
<protein>
    <submittedName>
        <fullName evidence="2">Methyltransferase type 12</fullName>
    </submittedName>
</protein>
<evidence type="ECO:0000313" key="2">
    <source>
        <dbReference type="EMBL" id="CRL18152.1"/>
    </source>
</evidence>
<name>A0A0G4NVS3_PENC3</name>
<keyword evidence="2" id="KW-0489">Methyltransferase</keyword>
<organism evidence="2 3">
    <name type="scientific">Penicillium camemberti (strain FM 013)</name>
    <dbReference type="NCBI Taxonomy" id="1429867"/>
    <lineage>
        <taxon>Eukaryota</taxon>
        <taxon>Fungi</taxon>
        <taxon>Dikarya</taxon>
        <taxon>Ascomycota</taxon>
        <taxon>Pezizomycotina</taxon>
        <taxon>Eurotiomycetes</taxon>
        <taxon>Eurotiomycetidae</taxon>
        <taxon>Eurotiales</taxon>
        <taxon>Aspergillaceae</taxon>
        <taxon>Penicillium</taxon>
    </lineage>
</organism>
<accession>A0A0G4NVS3</accession>
<dbReference type="InterPro" id="IPR029063">
    <property type="entry name" value="SAM-dependent_MTases_sf"/>
</dbReference>
<dbReference type="PANTHER" id="PTHR43861">
    <property type="entry name" value="TRANS-ACONITATE 2-METHYLTRANSFERASE-RELATED"/>
    <property type="match status" value="1"/>
</dbReference>
<dbReference type="Proteomes" id="UP000053732">
    <property type="component" value="Unassembled WGS sequence"/>
</dbReference>
<dbReference type="Gene3D" id="3.40.50.150">
    <property type="entry name" value="Vaccinia Virus protein VP39"/>
    <property type="match status" value="1"/>
</dbReference>